<gene>
    <name evidence="1" type="ORF">EV664_103133</name>
</gene>
<comment type="caution">
    <text evidence="1">The sequence shown here is derived from an EMBL/GenBank/DDBJ whole genome shotgun (WGS) entry which is preliminary data.</text>
</comment>
<dbReference type="Proteomes" id="UP000295493">
    <property type="component" value="Unassembled WGS sequence"/>
</dbReference>
<organism evidence="1 2">
    <name type="scientific">Stakelama pacifica</name>
    <dbReference type="NCBI Taxonomy" id="517720"/>
    <lineage>
        <taxon>Bacteria</taxon>
        <taxon>Pseudomonadati</taxon>
        <taxon>Pseudomonadota</taxon>
        <taxon>Alphaproteobacteria</taxon>
        <taxon>Sphingomonadales</taxon>
        <taxon>Sphingomonadaceae</taxon>
        <taxon>Stakelama</taxon>
    </lineage>
</organism>
<sequence length="33" mass="3651">MLANDGQPERVFAGTRLYEAYQVNVGVKVLVGR</sequence>
<name>A0A4R6FTG2_9SPHN</name>
<reference evidence="1 2" key="1">
    <citation type="submission" date="2019-03" db="EMBL/GenBank/DDBJ databases">
        <title>Genomic Encyclopedia of Type Strains, Phase IV (KMG-IV): sequencing the most valuable type-strain genomes for metagenomic binning, comparative biology and taxonomic classification.</title>
        <authorList>
            <person name="Goeker M."/>
        </authorList>
    </citation>
    <scope>NUCLEOTIDE SEQUENCE [LARGE SCALE GENOMIC DNA]</scope>
    <source>
        <strain evidence="1 2">DSM 25059</strain>
    </source>
</reference>
<dbReference type="EMBL" id="SNWD01000003">
    <property type="protein sequence ID" value="TDN84490.1"/>
    <property type="molecule type" value="Genomic_DNA"/>
</dbReference>
<evidence type="ECO:0000313" key="1">
    <source>
        <dbReference type="EMBL" id="TDN84490.1"/>
    </source>
</evidence>
<dbReference type="AlphaFoldDB" id="A0A4R6FTG2"/>
<accession>A0A4R6FTG2</accession>
<proteinExistence type="predicted"/>
<protein>
    <submittedName>
        <fullName evidence="1">Uncharacterized protein</fullName>
    </submittedName>
</protein>
<keyword evidence="2" id="KW-1185">Reference proteome</keyword>
<evidence type="ECO:0000313" key="2">
    <source>
        <dbReference type="Proteomes" id="UP000295493"/>
    </source>
</evidence>